<dbReference type="OrthoDB" id="4493540at2759"/>
<evidence type="ECO:0000313" key="1">
    <source>
        <dbReference type="EMBL" id="EEP82913.1"/>
    </source>
</evidence>
<dbReference type="GeneID" id="8442305"/>
<dbReference type="eggNOG" id="ENOG502RPPD">
    <property type="taxonomic scope" value="Eukaryota"/>
</dbReference>
<dbReference type="Proteomes" id="UP000002058">
    <property type="component" value="Unassembled WGS sequence"/>
</dbReference>
<proteinExistence type="predicted"/>
<dbReference type="EMBL" id="CH476619">
    <property type="protein sequence ID" value="EEP82913.1"/>
    <property type="molecule type" value="Genomic_DNA"/>
</dbReference>
<evidence type="ECO:0000313" key="2">
    <source>
        <dbReference type="Proteomes" id="UP000002058"/>
    </source>
</evidence>
<reference evidence="2" key="1">
    <citation type="journal article" date="2009" name="Genome Res.">
        <title>Comparative genomic analyses of the human fungal pathogens Coccidioides and their relatives.</title>
        <authorList>
            <person name="Sharpton T.J."/>
            <person name="Stajich J.E."/>
            <person name="Rounsley S.D."/>
            <person name="Gardner M.J."/>
            <person name="Wortman J.R."/>
            <person name="Jordar V.S."/>
            <person name="Maiti R."/>
            <person name="Kodira C.D."/>
            <person name="Neafsey D.E."/>
            <person name="Zeng Q."/>
            <person name="Hung C.-Y."/>
            <person name="McMahan C."/>
            <person name="Muszewska A."/>
            <person name="Grynberg M."/>
            <person name="Mandel M.A."/>
            <person name="Kellner E.M."/>
            <person name="Barker B.M."/>
            <person name="Galgiani J.N."/>
            <person name="Orbach M.J."/>
            <person name="Kirkland T.N."/>
            <person name="Cole G.T."/>
            <person name="Henn M.R."/>
            <person name="Birren B.W."/>
            <person name="Taylor J.W."/>
        </authorList>
    </citation>
    <scope>NUCLEOTIDE SEQUENCE [LARGE SCALE GENOMIC DNA]</scope>
    <source>
        <strain evidence="2">UAMH 1704</strain>
    </source>
</reference>
<name>C4K027_UNCRE</name>
<organism evidence="1 2">
    <name type="scientific">Uncinocarpus reesii (strain UAMH 1704)</name>
    <dbReference type="NCBI Taxonomy" id="336963"/>
    <lineage>
        <taxon>Eukaryota</taxon>
        <taxon>Fungi</taxon>
        <taxon>Dikarya</taxon>
        <taxon>Ascomycota</taxon>
        <taxon>Pezizomycotina</taxon>
        <taxon>Eurotiomycetes</taxon>
        <taxon>Eurotiomycetidae</taxon>
        <taxon>Onygenales</taxon>
        <taxon>Onygenaceae</taxon>
        <taxon>Uncinocarpus</taxon>
    </lineage>
</organism>
<accession>C4K027</accession>
<dbReference type="HOGENOM" id="CLU_148126_0_0_1"/>
<dbReference type="AlphaFoldDB" id="C4K027"/>
<protein>
    <submittedName>
        <fullName evidence="1">Uncharacterized protein</fullName>
    </submittedName>
</protein>
<gene>
    <name evidence="1" type="ORF">UREG_07778</name>
</gene>
<sequence>MDQAKRVILRLREAEQDEEDLYEPVRLYLEKNGRSVEELNSDRHFVHIQPSNPDIPQVDPKIHIIIDIEVDKFTGNHVNADFPHELYRVRRVDGQMTMFTFKNAVWYSNFLHKLRAITDEAYPWGMTTYDYRRGNSVETHTRTVSN</sequence>
<dbReference type="RefSeq" id="XP_002583005.1">
    <property type="nucleotide sequence ID" value="XM_002582959.1"/>
</dbReference>
<dbReference type="KEGG" id="ure:UREG_07778"/>
<keyword evidence="2" id="KW-1185">Reference proteome</keyword>
<dbReference type="VEuPathDB" id="FungiDB:UREG_07778"/>
<dbReference type="InParanoid" id="C4K027"/>
<dbReference type="OMA" id="FPYEVYR"/>